<name>A0A8A4XCQ4_9VIRU</name>
<evidence type="ECO:0000313" key="2">
    <source>
        <dbReference type="EMBL" id="QTE03544.1"/>
    </source>
</evidence>
<evidence type="ECO:0000256" key="1">
    <source>
        <dbReference type="SAM" id="Phobius"/>
    </source>
</evidence>
<sequence length="277" mass="31504">MCKIFSRVLGYLSPGLFFVNAWMAYRKYRRFSKRKMTRRGKYARTRPRSTFQSRVTRVLMKKAETKQMAAGSEDVQLYHNTGVTGYTYVAPVLFNPWNGIGQGNGRQQRVGLEIAPRGMSMRIWMANKLDRPNVMYRVSVVILPKTFNNTRVTTGSIDPFVPIYAGGGVGNNIALFWDVEKGIKVLYDRVFSNEKGYSSVLNGGGGTSTGNKECHIFKKLWIKRKRSSTIKFESNANQDILNKPLAVYVIPYDSYGTLTTDRVGSCAFAYQLYWKDV</sequence>
<reference evidence="2" key="1">
    <citation type="submission" date="2020-10" db="EMBL/GenBank/DDBJ databases">
        <title>CRESS DNA virus dark matter in the feces of wild birds.</title>
        <authorList>
            <person name="Yang S."/>
            <person name="Zhang W."/>
        </authorList>
    </citation>
    <scope>NUCLEOTIDE SEQUENCE</scope>
    <source>
        <strain evidence="2">Sto73cre17</strain>
    </source>
</reference>
<dbReference type="EMBL" id="MW182863">
    <property type="protein sequence ID" value="QTE03544.1"/>
    <property type="molecule type" value="Genomic_DNA"/>
</dbReference>
<dbReference type="InterPro" id="IPR029053">
    <property type="entry name" value="Viral_coat"/>
</dbReference>
<protein>
    <submittedName>
        <fullName evidence="2">Putative capsid protein</fullName>
    </submittedName>
</protein>
<proteinExistence type="predicted"/>
<organism evidence="2">
    <name type="scientific">Phoenicopterus roseus CRESS-DNA-virus sp</name>
    <dbReference type="NCBI Taxonomy" id="2815052"/>
    <lineage>
        <taxon>Viruses</taxon>
        <taxon>Monodnaviria</taxon>
        <taxon>Shotokuvirae</taxon>
        <taxon>Cressdnaviricota</taxon>
    </lineage>
</organism>
<keyword evidence="1" id="KW-0472">Membrane</keyword>
<dbReference type="Gene3D" id="2.60.120.20">
    <property type="match status" value="1"/>
</dbReference>
<keyword evidence="1" id="KW-1133">Transmembrane helix</keyword>
<feature type="transmembrane region" description="Helical" evidence="1">
    <location>
        <begin position="6"/>
        <end position="25"/>
    </location>
</feature>
<keyword evidence="1" id="KW-0812">Transmembrane</keyword>
<accession>A0A8A4XCQ4</accession>